<dbReference type="InterPro" id="IPR036515">
    <property type="entry name" value="Transposase_17_sf"/>
</dbReference>
<name>A0ABY4BRD6_9FLAO</name>
<feature type="domain" description="TaqI-like C-terminal specificity" evidence="12">
    <location>
        <begin position="998"/>
        <end position="1115"/>
    </location>
</feature>
<proteinExistence type="predicted"/>
<dbReference type="Gene3D" id="3.90.220.10">
    <property type="entry name" value="Adenine-n6-DNA-methyltransferase Taqi, Chain A, domain 2"/>
    <property type="match status" value="1"/>
</dbReference>
<evidence type="ECO:0000313" key="14">
    <source>
        <dbReference type="Proteomes" id="UP000831460"/>
    </source>
</evidence>
<dbReference type="SUPFAM" id="SSF143422">
    <property type="entry name" value="Transposase IS200-like"/>
    <property type="match status" value="1"/>
</dbReference>
<keyword evidence="2" id="KW-0489">Methyltransferase</keyword>
<dbReference type="RefSeq" id="WP_243549940.1">
    <property type="nucleotide sequence ID" value="NZ_CP094532.1"/>
</dbReference>
<dbReference type="PRINTS" id="PR00507">
    <property type="entry name" value="N12N6MTFRASE"/>
</dbReference>
<evidence type="ECO:0000259" key="10">
    <source>
        <dbReference type="Pfam" id="PF01797"/>
    </source>
</evidence>
<evidence type="ECO:0000256" key="3">
    <source>
        <dbReference type="ARBA" id="ARBA00022679"/>
    </source>
</evidence>
<reference evidence="13 14" key="1">
    <citation type="submission" date="2022-03" db="EMBL/GenBank/DDBJ databases">
        <title>Chryseobacterium sp. isolated from particulate matters in swine house.</title>
        <authorList>
            <person name="Won M."/>
            <person name="Kim S.-J."/>
            <person name="Kwon S.-W."/>
        </authorList>
    </citation>
    <scope>NUCLEOTIDE SEQUENCE [LARGE SCALE GENOMIC DNA]</scope>
    <source>
        <strain evidence="13 14">SC2-2</strain>
    </source>
</reference>
<keyword evidence="4" id="KW-0949">S-adenosyl-L-methionine</keyword>
<evidence type="ECO:0000256" key="1">
    <source>
        <dbReference type="ARBA" id="ARBA00011900"/>
    </source>
</evidence>
<evidence type="ECO:0000313" key="13">
    <source>
        <dbReference type="EMBL" id="UOE41324.1"/>
    </source>
</evidence>
<feature type="domain" description="Transposase IS200-like" evidence="10">
    <location>
        <begin position="589"/>
        <end position="648"/>
    </location>
</feature>
<feature type="region of interest" description="Disordered" evidence="9">
    <location>
        <begin position="653"/>
        <end position="684"/>
    </location>
</feature>
<dbReference type="Gene3D" id="3.30.70.1290">
    <property type="entry name" value="Transposase IS200-like"/>
    <property type="match status" value="1"/>
</dbReference>
<evidence type="ECO:0000259" key="12">
    <source>
        <dbReference type="Pfam" id="PF12950"/>
    </source>
</evidence>
<evidence type="ECO:0000256" key="5">
    <source>
        <dbReference type="ARBA" id="ARBA00022747"/>
    </source>
</evidence>
<feature type="domain" description="Type II methyltransferase M.TaqI-like" evidence="11">
    <location>
        <begin position="763"/>
        <end position="901"/>
    </location>
</feature>
<evidence type="ECO:0000256" key="9">
    <source>
        <dbReference type="SAM" id="MobiDB-lite"/>
    </source>
</evidence>
<feature type="compositionally biased region" description="Low complexity" evidence="9">
    <location>
        <begin position="655"/>
        <end position="671"/>
    </location>
</feature>
<evidence type="ECO:0000256" key="2">
    <source>
        <dbReference type="ARBA" id="ARBA00022603"/>
    </source>
</evidence>
<gene>
    <name evidence="13" type="ORF">MTP09_01380</name>
</gene>
<dbReference type="PROSITE" id="PS00092">
    <property type="entry name" value="N6_MTASE"/>
    <property type="match status" value="1"/>
</dbReference>
<keyword evidence="8" id="KW-0175">Coiled coil</keyword>
<accession>A0ABY4BRD6</accession>
<dbReference type="EMBL" id="CP094532">
    <property type="protein sequence ID" value="UOE41324.1"/>
    <property type="molecule type" value="Genomic_DNA"/>
</dbReference>
<evidence type="ECO:0000259" key="11">
    <source>
        <dbReference type="Pfam" id="PF07669"/>
    </source>
</evidence>
<evidence type="ECO:0000256" key="8">
    <source>
        <dbReference type="SAM" id="Coils"/>
    </source>
</evidence>
<dbReference type="Pfam" id="PF01797">
    <property type="entry name" value="Y1_Tnp"/>
    <property type="match status" value="1"/>
</dbReference>
<keyword evidence="5" id="KW-0680">Restriction system</keyword>
<dbReference type="PANTHER" id="PTHR33841">
    <property type="entry name" value="DNA METHYLTRANSFERASE YEEA-RELATED"/>
    <property type="match status" value="1"/>
</dbReference>
<comment type="catalytic activity">
    <reaction evidence="7">
        <text>a 2'-deoxyadenosine in DNA + S-adenosyl-L-methionine = an N(6)-methyl-2'-deoxyadenosine in DNA + S-adenosyl-L-homocysteine + H(+)</text>
        <dbReference type="Rhea" id="RHEA:15197"/>
        <dbReference type="Rhea" id="RHEA-COMP:12418"/>
        <dbReference type="Rhea" id="RHEA-COMP:12419"/>
        <dbReference type="ChEBI" id="CHEBI:15378"/>
        <dbReference type="ChEBI" id="CHEBI:57856"/>
        <dbReference type="ChEBI" id="CHEBI:59789"/>
        <dbReference type="ChEBI" id="CHEBI:90615"/>
        <dbReference type="ChEBI" id="CHEBI:90616"/>
        <dbReference type="EC" id="2.1.1.72"/>
    </reaction>
</comment>
<dbReference type="InterPro" id="IPR002052">
    <property type="entry name" value="DNA_methylase_N6_adenine_CS"/>
</dbReference>
<dbReference type="EC" id="2.1.1.72" evidence="1"/>
<protein>
    <recommendedName>
        <fullName evidence="1">site-specific DNA-methyltransferase (adenine-specific)</fullName>
        <ecNumber evidence="1">2.1.1.72</ecNumber>
    </recommendedName>
</protein>
<feature type="domain" description="Type II methyltransferase M.TaqI-like" evidence="11">
    <location>
        <begin position="484"/>
        <end position="558"/>
    </location>
</feature>
<dbReference type="Gene3D" id="3.40.50.150">
    <property type="entry name" value="Vaccinia Virus protein VP39"/>
    <property type="match status" value="2"/>
</dbReference>
<keyword evidence="14" id="KW-1185">Reference proteome</keyword>
<dbReference type="InterPro" id="IPR002686">
    <property type="entry name" value="Transposase_17"/>
</dbReference>
<dbReference type="Pfam" id="PF07669">
    <property type="entry name" value="Eco57I"/>
    <property type="match status" value="2"/>
</dbReference>
<evidence type="ECO:0000256" key="4">
    <source>
        <dbReference type="ARBA" id="ARBA00022691"/>
    </source>
</evidence>
<evidence type="ECO:0000256" key="6">
    <source>
        <dbReference type="ARBA" id="ARBA00023125"/>
    </source>
</evidence>
<dbReference type="InterPro" id="IPR029063">
    <property type="entry name" value="SAM-dependent_MTases_sf"/>
</dbReference>
<dbReference type="InterPro" id="IPR023135">
    <property type="entry name" value="N6_DNA_MeTrfase_TaqI_C"/>
</dbReference>
<dbReference type="InterPro" id="IPR025931">
    <property type="entry name" value="TaqI_C"/>
</dbReference>
<dbReference type="InterPro" id="IPR011639">
    <property type="entry name" value="MethylTrfase_TaqI-like_dom"/>
</dbReference>
<dbReference type="SUPFAM" id="SSF53335">
    <property type="entry name" value="S-adenosyl-L-methionine-dependent methyltransferases"/>
    <property type="match status" value="1"/>
</dbReference>
<dbReference type="Pfam" id="PF12950">
    <property type="entry name" value="TaqI_C"/>
    <property type="match status" value="1"/>
</dbReference>
<keyword evidence="3" id="KW-0808">Transferase</keyword>
<feature type="coiled-coil region" evidence="8">
    <location>
        <begin position="340"/>
        <end position="367"/>
    </location>
</feature>
<dbReference type="PANTHER" id="PTHR33841:SF1">
    <property type="entry name" value="DNA METHYLTRANSFERASE A"/>
    <property type="match status" value="1"/>
</dbReference>
<keyword evidence="6" id="KW-0238">DNA-binding</keyword>
<organism evidence="13 14">
    <name type="scientific">Chryseobacterium suipulveris</name>
    <dbReference type="NCBI Taxonomy" id="2929800"/>
    <lineage>
        <taxon>Bacteria</taxon>
        <taxon>Pseudomonadati</taxon>
        <taxon>Bacteroidota</taxon>
        <taxon>Flavobacteriia</taxon>
        <taxon>Flavobacteriales</taxon>
        <taxon>Weeksellaceae</taxon>
        <taxon>Chryseobacterium group</taxon>
        <taxon>Chryseobacterium</taxon>
    </lineage>
</organism>
<dbReference type="Proteomes" id="UP000831460">
    <property type="component" value="Chromosome"/>
</dbReference>
<sequence>MFQKTIIKKYLKSQNQEEIDRKWMVFSQHFHNPAIQENIRNSKEEQYQEGFLRDLFVKVFDYVLNPHDGFNLTTELRNIKDTKKADGGILVDEKVVGVIELKGTNTIDLGKVESQAFNYKSNQPGCLYVITSNFEKLRFYIEDTVHFQEFNLFTLNKEDFSVLHLFLSFDNIKNNVPKKIKDESVSQEDVITKKLYKDYSVFKQELFQNFVEQNPDYDQLELFQKTQKLLDRLLFLFFGEDRGLLPPNSVRQILNQWNKLKDLDEYVPLYSRFKKYFGYLNTGFKGKNHDVFAYNGGLFKPDEILDNITIDDDLLYRNTLKLSDYDFASEVDVNILGHIFENSLNEIDEIKAQIEGKEIEKSKTKRKKDGVFYTPKYITKYIVENTVGKLCEEKKAEFGIVEEEYSADRKRQEKTKKILLEKLVNYRKWLLQITILDPACGSGAFLNEALNFLIEEHHYIDVMESKLTGSSITFTYHSESILENNLFGVDLNEESVEIAKLSLWLRTAVYGRKLNDLSSNIKCGNSLIDDPKVAGEKAFNWEQEFPQVFKEKKTYHLVFTTHNSRTSARMRRLGIVPGKPAELSLPQEIKLAEIFAQIAKDYDLDILAWNVCKDHVHISLTCSEDELLHQVRLMKSISSKMLNRWMTETSAAEVSDTAPVSATPTSTTSSPMGLDPLQNKDPLQNTDSLQITNLSAITEPSQIDDPLQIDKSRHRDALEDPASYFPGEHDNHLWSQKFFSVDTESWEWLSDQESGFPYEVTHFSRVLEYIEENRVNHMLPKSDELEKIISGFTKTPEEVYRNKYKGGFDVVIGNPPYVNIVNILNKEERVFYQSKYKTVKNKSDLYSIFIEKGYGVLKDKGLLSFIFPNSWLGTESFSEFRRFIIDNTKILELIKLPNDVFADAVVTPIILSFKKEKTIDHNIILKELINNEFLTLRNKLNYNRIKKSPTLTFSFSSEIKFDIETFQLGEIADFSLGIKTSDDNRFIFDRKIDDSSYPILRGRNITRYYYSEPTEWIWYKPELITQKAGGRPRILENFLHQKIYIQDISKRINACYCEEPILSNDTLNLIYDVKGGFTFKTILVLMNSKLINKWFESEFQEGLHIKINQLQQIPIPKNLQNSQSFIIEKADKMLSLNKAFQELSGKFQRNLQMEFSVENLSKKLQSWEQLSYGDFLKELGKLKINLSLSQKSEWEDYFLAEQKKVLEIQNQINTTDKEIDQMVYELYGLTEEEIEIVEKS</sequence>
<evidence type="ECO:0000256" key="7">
    <source>
        <dbReference type="ARBA" id="ARBA00047942"/>
    </source>
</evidence>
<dbReference type="InterPro" id="IPR050953">
    <property type="entry name" value="N4_N6_ade-DNA_methylase"/>
</dbReference>